<comment type="caution">
    <text evidence="3">The sequence shown here is derived from an EMBL/GenBank/DDBJ whole genome shotgun (WGS) entry which is preliminary data.</text>
</comment>
<feature type="region of interest" description="Disordered" evidence="1">
    <location>
        <begin position="152"/>
        <end position="171"/>
    </location>
</feature>
<organism evidence="3 4">
    <name type="scientific">Candidatus Lloydbacteria bacterium RIFCSPHIGHO2_01_FULL_49_22</name>
    <dbReference type="NCBI Taxonomy" id="1798658"/>
    <lineage>
        <taxon>Bacteria</taxon>
        <taxon>Candidatus Lloydiibacteriota</taxon>
    </lineage>
</organism>
<dbReference type="Proteomes" id="UP000177122">
    <property type="component" value="Unassembled WGS sequence"/>
</dbReference>
<dbReference type="AlphaFoldDB" id="A0A1G2CYS2"/>
<evidence type="ECO:0008006" key="5">
    <source>
        <dbReference type="Google" id="ProtNLM"/>
    </source>
</evidence>
<keyword evidence="2" id="KW-0812">Transmembrane</keyword>
<keyword evidence="2" id="KW-1133">Transmembrane helix</keyword>
<feature type="compositionally biased region" description="Polar residues" evidence="1">
    <location>
        <begin position="155"/>
        <end position="171"/>
    </location>
</feature>
<proteinExistence type="predicted"/>
<evidence type="ECO:0000313" key="3">
    <source>
        <dbReference type="EMBL" id="OGZ06362.1"/>
    </source>
</evidence>
<gene>
    <name evidence="3" type="ORF">A2845_01025</name>
</gene>
<dbReference type="EMBL" id="MHLI01000004">
    <property type="protein sequence ID" value="OGZ06362.1"/>
    <property type="molecule type" value="Genomic_DNA"/>
</dbReference>
<evidence type="ECO:0000256" key="1">
    <source>
        <dbReference type="SAM" id="MobiDB-lite"/>
    </source>
</evidence>
<accession>A0A1G2CYS2</accession>
<feature type="transmembrane region" description="Helical" evidence="2">
    <location>
        <begin position="12"/>
        <end position="33"/>
    </location>
</feature>
<evidence type="ECO:0000256" key="2">
    <source>
        <dbReference type="SAM" id="Phobius"/>
    </source>
</evidence>
<name>A0A1G2CYS2_9BACT</name>
<evidence type="ECO:0000313" key="4">
    <source>
        <dbReference type="Proteomes" id="UP000177122"/>
    </source>
</evidence>
<keyword evidence="2" id="KW-0472">Membrane</keyword>
<reference evidence="3 4" key="1">
    <citation type="journal article" date="2016" name="Nat. Commun.">
        <title>Thousands of microbial genomes shed light on interconnected biogeochemical processes in an aquifer system.</title>
        <authorList>
            <person name="Anantharaman K."/>
            <person name="Brown C.T."/>
            <person name="Hug L.A."/>
            <person name="Sharon I."/>
            <person name="Castelle C.J."/>
            <person name="Probst A.J."/>
            <person name="Thomas B.C."/>
            <person name="Singh A."/>
            <person name="Wilkins M.J."/>
            <person name="Karaoz U."/>
            <person name="Brodie E.L."/>
            <person name="Williams K.H."/>
            <person name="Hubbard S.S."/>
            <person name="Banfield J.F."/>
        </authorList>
    </citation>
    <scope>NUCLEOTIDE SEQUENCE [LARGE SCALE GENOMIC DNA]</scope>
</reference>
<protein>
    <recommendedName>
        <fullName evidence="5">DUF5666 domain-containing protein</fullName>
    </recommendedName>
</protein>
<sequence>MNIKQFARSKKFTLVMLVLGALVILLAVFQAGISVGFHRAGFSYHMGEDYYRAFGDAPRGPGIGMMGDRGFPNAHGAIGRIIKLSLPTITVLGTDNIEKVITTDQSTEVRRLRDEASASELALDEYIVVIGTPNEHGEIVARLIRILPPPPEFTRPNQSISATESTSSVAQ</sequence>